<sequence length="96" mass="11012">MGKGFENGHMKMGGREKGTRNKNTEIKNFFRDFVIDNQEEFKKAFLKLKDKDKCAVYLKASEFVVPKVSSIKFEDAKNTNSAIELLKVAASYKQKK</sequence>
<name>A0A173VF04_PARDI</name>
<reference evidence="2 5" key="1">
    <citation type="submission" date="2015-09" db="EMBL/GenBank/DDBJ databases">
        <authorList>
            <consortium name="Pathogen Informatics"/>
        </authorList>
    </citation>
    <scope>NUCLEOTIDE SEQUENCE [LARGE SCALE GENOMIC DNA]</scope>
    <source>
        <strain evidence="2 5">2789STDY5608872</strain>
    </source>
</reference>
<organism evidence="2 5">
    <name type="scientific">Parabacteroides distasonis</name>
    <dbReference type="NCBI Taxonomy" id="823"/>
    <lineage>
        <taxon>Bacteria</taxon>
        <taxon>Pseudomonadati</taxon>
        <taxon>Bacteroidota</taxon>
        <taxon>Bacteroidia</taxon>
        <taxon>Bacteroidales</taxon>
        <taxon>Tannerellaceae</taxon>
        <taxon>Parabacteroides</taxon>
    </lineage>
</organism>
<gene>
    <name evidence="2" type="ORF">ERS852429_02995</name>
    <name evidence="3" type="ORF">LI194_00510</name>
    <name evidence="4" type="ORF">P2T59_05470</name>
</gene>
<reference evidence="4" key="3">
    <citation type="submission" date="2023-03" db="EMBL/GenBank/DDBJ databases">
        <title>Parabacteroides distasonis, a bacteria resistant against UC.</title>
        <authorList>
            <person name="Dai W."/>
        </authorList>
    </citation>
    <scope>NUCLEOTIDE SEQUENCE</scope>
    <source>
        <strain evidence="4">F1-28</strain>
    </source>
</reference>
<dbReference type="EMBL" id="CYXP01000007">
    <property type="protein sequence ID" value="CUN25989.1"/>
    <property type="molecule type" value="Genomic_DNA"/>
</dbReference>
<dbReference type="Proteomes" id="UP001221009">
    <property type="component" value="Chromosome"/>
</dbReference>
<dbReference type="EMBL" id="CP120353">
    <property type="protein sequence ID" value="WET65438.1"/>
    <property type="molecule type" value="Genomic_DNA"/>
</dbReference>
<proteinExistence type="predicted"/>
<evidence type="ECO:0000256" key="1">
    <source>
        <dbReference type="SAM" id="MobiDB-lite"/>
    </source>
</evidence>
<evidence type="ECO:0000313" key="5">
    <source>
        <dbReference type="Proteomes" id="UP000095591"/>
    </source>
</evidence>
<accession>A0A173VF04</accession>
<dbReference type="AlphaFoldDB" id="A0A173VF04"/>
<dbReference type="EMBL" id="JAJCNI010000001">
    <property type="protein sequence ID" value="MCB6516279.1"/>
    <property type="molecule type" value="Genomic_DNA"/>
</dbReference>
<evidence type="ECO:0000313" key="3">
    <source>
        <dbReference type="EMBL" id="MCB6516279.1"/>
    </source>
</evidence>
<feature type="region of interest" description="Disordered" evidence="1">
    <location>
        <begin position="1"/>
        <end position="20"/>
    </location>
</feature>
<dbReference type="Proteomes" id="UP000095591">
    <property type="component" value="Unassembled WGS sequence"/>
</dbReference>
<dbReference type="Proteomes" id="UP001198806">
    <property type="component" value="Unassembled WGS sequence"/>
</dbReference>
<reference evidence="3" key="2">
    <citation type="submission" date="2021-10" db="EMBL/GenBank/DDBJ databases">
        <title>Collection of gut derived symbiotic bacterial strains cultured from healthy donors.</title>
        <authorList>
            <person name="Lin H."/>
            <person name="Littmann E."/>
            <person name="Kohout C."/>
            <person name="Pamer E.G."/>
        </authorList>
    </citation>
    <scope>NUCLEOTIDE SEQUENCE</scope>
    <source>
        <strain evidence="3">DFI.2.94</strain>
    </source>
</reference>
<evidence type="ECO:0000313" key="2">
    <source>
        <dbReference type="EMBL" id="CUN25989.1"/>
    </source>
</evidence>
<evidence type="ECO:0000313" key="4">
    <source>
        <dbReference type="EMBL" id="WET65438.1"/>
    </source>
</evidence>
<dbReference type="RefSeq" id="WP_057319723.1">
    <property type="nucleotide sequence ID" value="NZ_CP072231.1"/>
</dbReference>
<protein>
    <submittedName>
        <fullName evidence="2">Uncharacterized protein</fullName>
    </submittedName>
</protein>